<evidence type="ECO:0000256" key="4">
    <source>
        <dbReference type="ARBA" id="ARBA00022801"/>
    </source>
</evidence>
<dbReference type="OrthoDB" id="9790539at2"/>
<accession>A0A7C8FUM4</accession>
<keyword evidence="9" id="KW-1185">Reference proteome</keyword>
<evidence type="ECO:0000259" key="7">
    <source>
        <dbReference type="SMART" id="SM00732"/>
    </source>
</evidence>
<dbReference type="CDD" id="cd16964">
    <property type="entry name" value="YqgF"/>
    <property type="match status" value="1"/>
</dbReference>
<dbReference type="SUPFAM" id="SSF53098">
    <property type="entry name" value="Ribonuclease H-like"/>
    <property type="match status" value="1"/>
</dbReference>
<dbReference type="PANTHER" id="PTHR33317">
    <property type="entry name" value="POLYNUCLEOTIDYL TRANSFERASE, RIBONUCLEASE H-LIKE SUPERFAMILY PROTEIN"/>
    <property type="match status" value="1"/>
</dbReference>
<comment type="function">
    <text evidence="5">Could be a nuclease involved in processing of the 5'-end of pre-16S rRNA.</text>
</comment>
<evidence type="ECO:0000313" key="8">
    <source>
        <dbReference type="EMBL" id="KAB1632949.1"/>
    </source>
</evidence>
<dbReference type="GO" id="GO:0005829">
    <property type="term" value="C:cytosol"/>
    <property type="evidence" value="ECO:0007669"/>
    <property type="project" value="TreeGrafter"/>
</dbReference>
<dbReference type="NCBIfam" id="TIGR00250">
    <property type="entry name" value="RNAse_H_YqgF"/>
    <property type="match status" value="1"/>
</dbReference>
<evidence type="ECO:0000256" key="2">
    <source>
        <dbReference type="ARBA" id="ARBA00022517"/>
    </source>
</evidence>
<dbReference type="Pfam" id="PF03652">
    <property type="entry name" value="RuvX"/>
    <property type="match status" value="1"/>
</dbReference>
<dbReference type="EC" id="3.1.-.-" evidence="5"/>
<organism evidence="8 9">
    <name type="scientific">Pseudoclavibacter caeni</name>
    <dbReference type="NCBI Taxonomy" id="908846"/>
    <lineage>
        <taxon>Bacteria</taxon>
        <taxon>Bacillati</taxon>
        <taxon>Actinomycetota</taxon>
        <taxon>Actinomycetes</taxon>
        <taxon>Micrococcales</taxon>
        <taxon>Microbacteriaceae</taxon>
        <taxon>Pseudoclavibacter</taxon>
    </lineage>
</organism>
<sequence>MTGGVLLGIDVGRARIGVAGCDAGRLLAFPIETVHRDAGDGWRGRIVQLAEEYRAVAVVCGLPINLRGEHTPSTDDAIAVGQIIAARTGLPVRMLDERLTTNVAARQLRPSGRRRGRQRQVIDQQAAVAILQQALEIAGRTGELPGEPVAPAVEGGMATAPHSQEEQA</sequence>
<protein>
    <recommendedName>
        <fullName evidence="5">Putative pre-16S rRNA nuclease</fullName>
        <ecNumber evidence="5">3.1.-.-</ecNumber>
    </recommendedName>
</protein>
<dbReference type="InterPro" id="IPR037027">
    <property type="entry name" value="YqgF/RNaseH-like_dom_sf"/>
</dbReference>
<dbReference type="GO" id="GO:0000967">
    <property type="term" value="P:rRNA 5'-end processing"/>
    <property type="evidence" value="ECO:0007669"/>
    <property type="project" value="UniProtKB-UniRule"/>
</dbReference>
<dbReference type="PANTHER" id="PTHR33317:SF4">
    <property type="entry name" value="POLYNUCLEOTIDYL TRANSFERASE, RIBONUCLEASE H-LIKE SUPERFAMILY PROTEIN"/>
    <property type="match status" value="1"/>
</dbReference>
<keyword evidence="1 5" id="KW-0963">Cytoplasm</keyword>
<evidence type="ECO:0000256" key="5">
    <source>
        <dbReference type="HAMAP-Rule" id="MF_00651"/>
    </source>
</evidence>
<dbReference type="Gene3D" id="3.30.420.140">
    <property type="entry name" value="YqgF/RNase H-like domain"/>
    <property type="match status" value="1"/>
</dbReference>
<dbReference type="GO" id="GO:0004518">
    <property type="term" value="F:nuclease activity"/>
    <property type="evidence" value="ECO:0007669"/>
    <property type="project" value="UniProtKB-KW"/>
</dbReference>
<feature type="domain" description="YqgF/RNase H-like" evidence="7">
    <location>
        <begin position="4"/>
        <end position="104"/>
    </location>
</feature>
<dbReference type="AlphaFoldDB" id="A0A7C8FUM4"/>
<keyword evidence="4 5" id="KW-0378">Hydrolase</keyword>
<dbReference type="InterPro" id="IPR005227">
    <property type="entry name" value="YqgF"/>
</dbReference>
<keyword evidence="3 5" id="KW-0540">Nuclease</keyword>
<comment type="caution">
    <text evidence="8">The sequence shown here is derived from an EMBL/GenBank/DDBJ whole genome shotgun (WGS) entry which is preliminary data.</text>
</comment>
<comment type="subcellular location">
    <subcellularLocation>
        <location evidence="5">Cytoplasm</location>
    </subcellularLocation>
</comment>
<name>A0A7C8FUM4_9MICO</name>
<dbReference type="SMART" id="SM00732">
    <property type="entry name" value="YqgFc"/>
    <property type="match status" value="1"/>
</dbReference>
<comment type="similarity">
    <text evidence="5">Belongs to the YqgF HJR family.</text>
</comment>
<evidence type="ECO:0000313" key="9">
    <source>
        <dbReference type="Proteomes" id="UP000481339"/>
    </source>
</evidence>
<dbReference type="GO" id="GO:0016788">
    <property type="term" value="F:hydrolase activity, acting on ester bonds"/>
    <property type="evidence" value="ECO:0007669"/>
    <property type="project" value="UniProtKB-UniRule"/>
</dbReference>
<dbReference type="EMBL" id="WBKA01000002">
    <property type="protein sequence ID" value="KAB1632949.1"/>
    <property type="molecule type" value="Genomic_DNA"/>
</dbReference>
<evidence type="ECO:0000256" key="3">
    <source>
        <dbReference type="ARBA" id="ARBA00022722"/>
    </source>
</evidence>
<proteinExistence type="inferred from homology"/>
<dbReference type="HAMAP" id="MF_00651">
    <property type="entry name" value="Nuclease_YqgF"/>
    <property type="match status" value="1"/>
</dbReference>
<dbReference type="InterPro" id="IPR012337">
    <property type="entry name" value="RNaseH-like_sf"/>
</dbReference>
<keyword evidence="2 5" id="KW-0690">Ribosome biogenesis</keyword>
<dbReference type="RefSeq" id="WP_158035871.1">
    <property type="nucleotide sequence ID" value="NZ_BAAAZV010000003.1"/>
</dbReference>
<gene>
    <name evidence="8" type="primary">ruvX</name>
    <name evidence="8" type="ORF">F8O02_03585</name>
</gene>
<feature type="region of interest" description="Disordered" evidence="6">
    <location>
        <begin position="142"/>
        <end position="168"/>
    </location>
</feature>
<dbReference type="InterPro" id="IPR006641">
    <property type="entry name" value="YqgF/RNaseH-like_dom"/>
</dbReference>
<dbReference type="Proteomes" id="UP000481339">
    <property type="component" value="Unassembled WGS sequence"/>
</dbReference>
<reference evidence="8 9" key="1">
    <citation type="submission" date="2019-09" db="EMBL/GenBank/DDBJ databases">
        <title>Phylogeny of genus Pseudoclavibacter and closely related genus.</title>
        <authorList>
            <person name="Li Y."/>
        </authorList>
    </citation>
    <scope>NUCLEOTIDE SEQUENCE [LARGE SCALE GENOMIC DNA]</scope>
    <source>
        <strain evidence="8 9">JCM 16921</strain>
    </source>
</reference>
<evidence type="ECO:0000256" key="1">
    <source>
        <dbReference type="ARBA" id="ARBA00022490"/>
    </source>
</evidence>
<evidence type="ECO:0000256" key="6">
    <source>
        <dbReference type="SAM" id="MobiDB-lite"/>
    </source>
</evidence>